<dbReference type="OrthoDB" id="9941680at2"/>
<evidence type="ECO:0000313" key="1">
    <source>
        <dbReference type="EMBL" id="ACI98513.1"/>
    </source>
</evidence>
<sequence length="100" mass="10175">MSKTVKPVTEFKIGDASARTIAVVGAPTALVLIALVGDDTYHVVDQLLDGTLRHRLGPISSQTALDAVQRVIAGRERSITGDSLAAVAGLVGIAAQGGAL</sequence>
<dbReference type="HOGENOM" id="CLU_2303804_0_0_5"/>
<proteinExistence type="predicted"/>
<dbReference type="KEGG" id="rce:RC1_1096"/>
<dbReference type="EMBL" id="CP000613">
    <property type="protein sequence ID" value="ACI98513.1"/>
    <property type="molecule type" value="Genomic_DNA"/>
</dbReference>
<keyword evidence="2" id="KW-1185">Reference proteome</keyword>
<dbReference type="Proteomes" id="UP000001591">
    <property type="component" value="Chromosome"/>
</dbReference>
<dbReference type="RefSeq" id="WP_012566302.1">
    <property type="nucleotide sequence ID" value="NC_011420.2"/>
</dbReference>
<dbReference type="AlphaFoldDB" id="B6ISS7"/>
<protein>
    <submittedName>
        <fullName evidence="1">Uncharacterized protein</fullName>
    </submittedName>
</protein>
<gene>
    <name evidence="1" type="ordered locus">RC1_1096</name>
</gene>
<name>B6ISS7_RHOCS</name>
<accession>B6ISS7</accession>
<evidence type="ECO:0000313" key="2">
    <source>
        <dbReference type="Proteomes" id="UP000001591"/>
    </source>
</evidence>
<organism evidence="1 2">
    <name type="scientific">Rhodospirillum centenum (strain ATCC 51521 / SW)</name>
    <dbReference type="NCBI Taxonomy" id="414684"/>
    <lineage>
        <taxon>Bacteria</taxon>
        <taxon>Pseudomonadati</taxon>
        <taxon>Pseudomonadota</taxon>
        <taxon>Alphaproteobacteria</taxon>
        <taxon>Rhodospirillales</taxon>
        <taxon>Rhodospirillaceae</taxon>
        <taxon>Rhodospirillum</taxon>
    </lineage>
</organism>
<reference evidence="1 2" key="1">
    <citation type="journal article" date="2010" name="BMC Genomics">
        <title>Metabolic flexibility revealed in the genome of the cyst-forming alpha-1 proteobacterium Rhodospirillum centenum.</title>
        <authorList>
            <person name="Lu Y.K."/>
            <person name="Marden J."/>
            <person name="Han M."/>
            <person name="Swingley W.D."/>
            <person name="Mastrian S.D."/>
            <person name="Chowdhury S.R."/>
            <person name="Hao J."/>
            <person name="Helmy T."/>
            <person name="Kim S."/>
            <person name="Kurdoglu A.A."/>
            <person name="Matthies H.J."/>
            <person name="Rollo D."/>
            <person name="Stothard P."/>
            <person name="Blankenship R.E."/>
            <person name="Bauer C.E."/>
            <person name="Touchman J.W."/>
        </authorList>
    </citation>
    <scope>NUCLEOTIDE SEQUENCE [LARGE SCALE GENOMIC DNA]</scope>
    <source>
        <strain evidence="2">ATCC 51521 / SW</strain>
    </source>
</reference>
<dbReference type="STRING" id="414684.RC1_1096"/>